<dbReference type="Gene3D" id="6.10.140.2220">
    <property type="match status" value="1"/>
</dbReference>
<keyword evidence="1" id="KW-0479">Metal-binding</keyword>
<reference evidence="6 7" key="1">
    <citation type="submission" date="2024-06" db="EMBL/GenBank/DDBJ databases">
        <title>Complete genome of Phlyctema vagabunda strain 19-DSS-EL-015.</title>
        <authorList>
            <person name="Fiorenzani C."/>
        </authorList>
    </citation>
    <scope>NUCLEOTIDE SEQUENCE [LARGE SCALE GENOMIC DNA]</scope>
    <source>
        <strain evidence="6 7">19-DSS-EL-015</strain>
    </source>
</reference>
<organism evidence="6 7">
    <name type="scientific">Phlyctema vagabunda</name>
    <dbReference type="NCBI Taxonomy" id="108571"/>
    <lineage>
        <taxon>Eukaryota</taxon>
        <taxon>Fungi</taxon>
        <taxon>Dikarya</taxon>
        <taxon>Ascomycota</taxon>
        <taxon>Pezizomycotina</taxon>
        <taxon>Leotiomycetes</taxon>
        <taxon>Helotiales</taxon>
        <taxon>Dermateaceae</taxon>
        <taxon>Phlyctema</taxon>
    </lineage>
</organism>
<name>A0ABR4PAR9_9HELO</name>
<evidence type="ECO:0000256" key="1">
    <source>
        <dbReference type="ARBA" id="ARBA00022723"/>
    </source>
</evidence>
<evidence type="ECO:0000256" key="2">
    <source>
        <dbReference type="ARBA" id="ARBA00022771"/>
    </source>
</evidence>
<evidence type="ECO:0000256" key="3">
    <source>
        <dbReference type="ARBA" id="ARBA00022833"/>
    </source>
</evidence>
<dbReference type="Pfam" id="PF01753">
    <property type="entry name" value="zf-MYND"/>
    <property type="match status" value="1"/>
</dbReference>
<proteinExistence type="predicted"/>
<evidence type="ECO:0000259" key="5">
    <source>
        <dbReference type="PROSITE" id="PS50865"/>
    </source>
</evidence>
<accession>A0ABR4PAR9</accession>
<evidence type="ECO:0000256" key="4">
    <source>
        <dbReference type="PROSITE-ProRule" id="PRU00134"/>
    </source>
</evidence>
<keyword evidence="3" id="KW-0862">Zinc</keyword>
<dbReference type="InterPro" id="IPR002893">
    <property type="entry name" value="Znf_MYND"/>
</dbReference>
<dbReference type="PROSITE" id="PS50865">
    <property type="entry name" value="ZF_MYND_2"/>
    <property type="match status" value="1"/>
</dbReference>
<keyword evidence="7" id="KW-1185">Reference proteome</keyword>
<comment type="caution">
    <text evidence="6">The sequence shown here is derived from an EMBL/GenBank/DDBJ whole genome shotgun (WGS) entry which is preliminary data.</text>
</comment>
<dbReference type="EMBL" id="JBFCZG010000007">
    <property type="protein sequence ID" value="KAL3420383.1"/>
    <property type="molecule type" value="Genomic_DNA"/>
</dbReference>
<feature type="domain" description="MYND-type" evidence="5">
    <location>
        <begin position="212"/>
        <end position="256"/>
    </location>
</feature>
<keyword evidence="2 4" id="KW-0863">Zinc-finger</keyword>
<gene>
    <name evidence="6" type="ORF">PVAG01_08882</name>
</gene>
<evidence type="ECO:0000313" key="6">
    <source>
        <dbReference type="EMBL" id="KAL3420383.1"/>
    </source>
</evidence>
<dbReference type="Proteomes" id="UP001629113">
    <property type="component" value="Unassembled WGS sequence"/>
</dbReference>
<dbReference type="SUPFAM" id="SSF144232">
    <property type="entry name" value="HIT/MYND zinc finger-like"/>
    <property type="match status" value="1"/>
</dbReference>
<sequence>MQTHSTTFPSTTIRRKHKLNNLRSNSLLILTLNTFHFQLPPPIQPLPVFNPSLPTTASMGFWGSELFENDYDHDSLSDVEAEIDMALYSYDIEELGGKGLEATRDRLNNGLLVRLFDEHASKPLDWFGAPKIVLIAICAMRIGATIPGAEMAKLSNFYNRHKNFRGRNQIRAAMKNYKNDGTQYRLHTKSLLDVANETFEPGNPYGIPRCQGPGCAQFAEELPEGRDLMLCGRCRLAQYCSVECQKADWKEHKKTCKAPAPPA</sequence>
<evidence type="ECO:0000313" key="7">
    <source>
        <dbReference type="Proteomes" id="UP001629113"/>
    </source>
</evidence>
<protein>
    <recommendedName>
        <fullName evidence="5">MYND-type domain-containing protein</fullName>
    </recommendedName>
</protein>